<evidence type="ECO:0000313" key="2">
    <source>
        <dbReference type="EMBL" id="QDV47628.1"/>
    </source>
</evidence>
<sequence length="56" mass="6163">MSDADSSQIARKWKQELHPKPDKPSTPDVCPLPDSPPCSDSMVTRMTLPNGRKATL</sequence>
<keyword evidence="3" id="KW-1185">Reference proteome</keyword>
<name>A0A518I3K1_9BACT</name>
<dbReference type="EMBL" id="CP037423">
    <property type="protein sequence ID" value="QDV47628.1"/>
    <property type="molecule type" value="Genomic_DNA"/>
</dbReference>
<proteinExistence type="predicted"/>
<reference evidence="2 3" key="1">
    <citation type="submission" date="2019-03" db="EMBL/GenBank/DDBJ databases">
        <title>Deep-cultivation of Planctomycetes and their phenomic and genomic characterization uncovers novel biology.</title>
        <authorList>
            <person name="Wiegand S."/>
            <person name="Jogler M."/>
            <person name="Boedeker C."/>
            <person name="Pinto D."/>
            <person name="Vollmers J."/>
            <person name="Rivas-Marin E."/>
            <person name="Kohn T."/>
            <person name="Peeters S.H."/>
            <person name="Heuer A."/>
            <person name="Rast P."/>
            <person name="Oberbeckmann S."/>
            <person name="Bunk B."/>
            <person name="Jeske O."/>
            <person name="Meyerdierks A."/>
            <person name="Storesund J.E."/>
            <person name="Kallscheuer N."/>
            <person name="Luecker S."/>
            <person name="Lage O.M."/>
            <person name="Pohl T."/>
            <person name="Merkel B.J."/>
            <person name="Hornburger P."/>
            <person name="Mueller R.-W."/>
            <person name="Bruemmer F."/>
            <person name="Labrenz M."/>
            <person name="Spormann A.M."/>
            <person name="Op den Camp H."/>
            <person name="Overmann J."/>
            <person name="Amann R."/>
            <person name="Jetten M.S.M."/>
            <person name="Mascher T."/>
            <person name="Medema M.H."/>
            <person name="Devos D.P."/>
            <person name="Kaster A.-K."/>
            <person name="Ovreas L."/>
            <person name="Rohde M."/>
            <person name="Galperin M.Y."/>
            <person name="Jogler C."/>
        </authorList>
    </citation>
    <scope>NUCLEOTIDE SEQUENCE [LARGE SCALE GENOMIC DNA]</scope>
    <source>
        <strain evidence="2 3">Enr13</strain>
    </source>
</reference>
<feature type="compositionally biased region" description="Basic and acidic residues" evidence="1">
    <location>
        <begin position="13"/>
        <end position="25"/>
    </location>
</feature>
<dbReference type="RefSeq" id="WP_197455620.1">
    <property type="nucleotide sequence ID" value="NZ_CP037423.1"/>
</dbReference>
<protein>
    <submittedName>
        <fullName evidence="2">Uncharacterized protein</fullName>
    </submittedName>
</protein>
<gene>
    <name evidence="2" type="ORF">Enr13x_75390</name>
</gene>
<feature type="region of interest" description="Disordered" evidence="1">
    <location>
        <begin position="1"/>
        <end position="56"/>
    </location>
</feature>
<accession>A0A518I3K1</accession>
<organism evidence="2 3">
    <name type="scientific">Stieleria neptunia</name>
    <dbReference type="NCBI Taxonomy" id="2527979"/>
    <lineage>
        <taxon>Bacteria</taxon>
        <taxon>Pseudomonadati</taxon>
        <taxon>Planctomycetota</taxon>
        <taxon>Planctomycetia</taxon>
        <taxon>Pirellulales</taxon>
        <taxon>Pirellulaceae</taxon>
        <taxon>Stieleria</taxon>
    </lineage>
</organism>
<dbReference type="AlphaFoldDB" id="A0A518I3K1"/>
<dbReference type="KEGG" id="snep:Enr13x_75390"/>
<dbReference type="Proteomes" id="UP000319004">
    <property type="component" value="Chromosome"/>
</dbReference>
<evidence type="ECO:0000313" key="3">
    <source>
        <dbReference type="Proteomes" id="UP000319004"/>
    </source>
</evidence>
<evidence type="ECO:0000256" key="1">
    <source>
        <dbReference type="SAM" id="MobiDB-lite"/>
    </source>
</evidence>
<feature type="compositionally biased region" description="Low complexity" evidence="1">
    <location>
        <begin position="27"/>
        <end position="41"/>
    </location>
</feature>